<organism evidence="1 2">
    <name type="scientific">Mycena maculata</name>
    <dbReference type="NCBI Taxonomy" id="230809"/>
    <lineage>
        <taxon>Eukaryota</taxon>
        <taxon>Fungi</taxon>
        <taxon>Dikarya</taxon>
        <taxon>Basidiomycota</taxon>
        <taxon>Agaricomycotina</taxon>
        <taxon>Agaricomycetes</taxon>
        <taxon>Agaricomycetidae</taxon>
        <taxon>Agaricales</taxon>
        <taxon>Marasmiineae</taxon>
        <taxon>Mycenaceae</taxon>
        <taxon>Mycena</taxon>
    </lineage>
</organism>
<feature type="non-terminal residue" evidence="1">
    <location>
        <position position="1"/>
    </location>
</feature>
<proteinExistence type="predicted"/>
<name>A0AAD7HHS4_9AGAR</name>
<dbReference type="EMBL" id="JARJLG010000274">
    <property type="protein sequence ID" value="KAJ7720878.1"/>
    <property type="molecule type" value="Genomic_DNA"/>
</dbReference>
<dbReference type="Proteomes" id="UP001215280">
    <property type="component" value="Unassembled WGS sequence"/>
</dbReference>
<comment type="caution">
    <text evidence="1">The sequence shown here is derived from an EMBL/GenBank/DDBJ whole genome shotgun (WGS) entry which is preliminary data.</text>
</comment>
<reference evidence="1" key="1">
    <citation type="submission" date="2023-03" db="EMBL/GenBank/DDBJ databases">
        <title>Massive genome expansion in bonnet fungi (Mycena s.s.) driven by repeated elements and novel gene families across ecological guilds.</title>
        <authorList>
            <consortium name="Lawrence Berkeley National Laboratory"/>
            <person name="Harder C.B."/>
            <person name="Miyauchi S."/>
            <person name="Viragh M."/>
            <person name="Kuo A."/>
            <person name="Thoen E."/>
            <person name="Andreopoulos B."/>
            <person name="Lu D."/>
            <person name="Skrede I."/>
            <person name="Drula E."/>
            <person name="Henrissat B."/>
            <person name="Morin E."/>
            <person name="Kohler A."/>
            <person name="Barry K."/>
            <person name="LaButti K."/>
            <person name="Morin E."/>
            <person name="Salamov A."/>
            <person name="Lipzen A."/>
            <person name="Mereny Z."/>
            <person name="Hegedus B."/>
            <person name="Baldrian P."/>
            <person name="Stursova M."/>
            <person name="Weitz H."/>
            <person name="Taylor A."/>
            <person name="Grigoriev I.V."/>
            <person name="Nagy L.G."/>
            <person name="Martin F."/>
            <person name="Kauserud H."/>
        </authorList>
    </citation>
    <scope>NUCLEOTIDE SEQUENCE</scope>
    <source>
        <strain evidence="1">CBHHK188m</strain>
    </source>
</reference>
<accession>A0AAD7HHS4</accession>
<protein>
    <submittedName>
        <fullName evidence="1">Uncharacterized protein</fullName>
    </submittedName>
</protein>
<feature type="non-terminal residue" evidence="1">
    <location>
        <position position="122"/>
    </location>
</feature>
<sequence>VIVDDRDALVQYNPLPAVSNASHGWVHEGTQTEFMDTTSSSVTLGDTATFTFTGSSVTVFGTLGPTPNPGNASSMLFSIDQGTPSAFIAPATSNSTINHEPIWASGPLAEEQHTLVITQNSP</sequence>
<keyword evidence="2" id="KW-1185">Reference proteome</keyword>
<gene>
    <name evidence="1" type="ORF">DFH07DRAFT_723776</name>
</gene>
<dbReference type="AlphaFoldDB" id="A0AAD7HHS4"/>
<dbReference type="Gene3D" id="2.60.120.260">
    <property type="entry name" value="Galactose-binding domain-like"/>
    <property type="match status" value="1"/>
</dbReference>
<evidence type="ECO:0000313" key="1">
    <source>
        <dbReference type="EMBL" id="KAJ7720878.1"/>
    </source>
</evidence>
<evidence type="ECO:0000313" key="2">
    <source>
        <dbReference type="Proteomes" id="UP001215280"/>
    </source>
</evidence>